<keyword evidence="2" id="KW-1185">Reference proteome</keyword>
<organism evidence="1 2">
    <name type="scientific">Aduncisulcus paluster</name>
    <dbReference type="NCBI Taxonomy" id="2918883"/>
    <lineage>
        <taxon>Eukaryota</taxon>
        <taxon>Metamonada</taxon>
        <taxon>Carpediemonas-like organisms</taxon>
        <taxon>Aduncisulcus</taxon>
    </lineage>
</organism>
<feature type="non-terminal residue" evidence="1">
    <location>
        <position position="1"/>
    </location>
</feature>
<dbReference type="Proteomes" id="UP001057375">
    <property type="component" value="Unassembled WGS sequence"/>
</dbReference>
<gene>
    <name evidence="1" type="ORF">ADUPG1_002817</name>
</gene>
<keyword evidence="1" id="KW-0808">Transferase</keyword>
<keyword evidence="1" id="KW-0032">Aminotransferase</keyword>
<accession>A0ABQ5KPP3</accession>
<evidence type="ECO:0000313" key="2">
    <source>
        <dbReference type="Proteomes" id="UP001057375"/>
    </source>
</evidence>
<evidence type="ECO:0000313" key="1">
    <source>
        <dbReference type="EMBL" id="GKT34442.1"/>
    </source>
</evidence>
<dbReference type="EMBL" id="BQXS01003502">
    <property type="protein sequence ID" value="GKT34442.1"/>
    <property type="molecule type" value="Genomic_DNA"/>
</dbReference>
<name>A0ABQ5KPP3_9EUKA</name>
<sequence length="71" mass="8018">AQGGDPLYAAWKLTHLEPYFSKELGTGPGLCPVAESIQPRLLQFKTNYYDFEEAKQQAEILHNVANYFNKG</sequence>
<protein>
    <submittedName>
        <fullName evidence="1">DegT/DnrJ/EryC1/StrS family aminotransferase</fullName>
    </submittedName>
</protein>
<reference evidence="1" key="1">
    <citation type="submission" date="2022-03" db="EMBL/GenBank/DDBJ databases">
        <title>Draft genome sequence of Aduncisulcus paluster, a free-living microaerophilic Fornicata.</title>
        <authorList>
            <person name="Yuyama I."/>
            <person name="Kume K."/>
            <person name="Tamura T."/>
            <person name="Inagaki Y."/>
            <person name="Hashimoto T."/>
        </authorList>
    </citation>
    <scope>NUCLEOTIDE SEQUENCE</scope>
    <source>
        <strain evidence="1">NY0171</strain>
    </source>
</reference>
<comment type="caution">
    <text evidence="1">The sequence shown here is derived from an EMBL/GenBank/DDBJ whole genome shotgun (WGS) entry which is preliminary data.</text>
</comment>
<dbReference type="GO" id="GO:0008483">
    <property type="term" value="F:transaminase activity"/>
    <property type="evidence" value="ECO:0007669"/>
    <property type="project" value="UniProtKB-KW"/>
</dbReference>
<proteinExistence type="predicted"/>